<evidence type="ECO:0000313" key="1">
    <source>
        <dbReference type="EMBL" id="AYO31092.1"/>
    </source>
</evidence>
<keyword evidence="2" id="KW-1185">Reference proteome</keyword>
<dbReference type="KEGG" id="bacg:D2962_11225"/>
<reference evidence="1 2" key="1">
    <citation type="submission" date="2018-10" db="EMBL/GenBank/DDBJ databases">
        <authorList>
            <person name="Zhang X."/>
        </authorList>
    </citation>
    <scope>NUCLEOTIDE SEQUENCE [LARGE SCALE GENOMIC DNA]</scope>
    <source>
        <strain evidence="1 2">SK-G1</strain>
    </source>
</reference>
<dbReference type="RefSeq" id="WP_122015017.1">
    <property type="nucleotide sequence ID" value="NZ_CP033169.1"/>
</dbReference>
<name>A0A3G2R6L6_9FIRM</name>
<gene>
    <name evidence="1" type="ORF">D2962_11225</name>
</gene>
<organism evidence="1 2">
    <name type="scientific">Biomaibacter acetigenes</name>
    <dbReference type="NCBI Taxonomy" id="2316383"/>
    <lineage>
        <taxon>Bacteria</taxon>
        <taxon>Bacillati</taxon>
        <taxon>Bacillota</taxon>
        <taxon>Clostridia</taxon>
        <taxon>Thermosediminibacterales</taxon>
        <taxon>Tepidanaerobacteraceae</taxon>
        <taxon>Biomaibacter</taxon>
    </lineage>
</organism>
<dbReference type="EMBL" id="CP033169">
    <property type="protein sequence ID" value="AYO31092.1"/>
    <property type="molecule type" value="Genomic_DNA"/>
</dbReference>
<protein>
    <submittedName>
        <fullName evidence="1">DUF1284 domain-containing protein</fullName>
    </submittedName>
</protein>
<accession>A0A3G2R6L6</accession>
<dbReference type="Proteomes" id="UP000280960">
    <property type="component" value="Chromosome"/>
</dbReference>
<evidence type="ECO:0000313" key="2">
    <source>
        <dbReference type="Proteomes" id="UP000280960"/>
    </source>
</evidence>
<dbReference type="Pfam" id="PF06935">
    <property type="entry name" value="DUF1284"/>
    <property type="match status" value="1"/>
</dbReference>
<dbReference type="InterPro" id="IPR009702">
    <property type="entry name" value="DUF1284"/>
</dbReference>
<proteinExistence type="predicted"/>
<dbReference type="AlphaFoldDB" id="A0A3G2R6L6"/>
<sequence>MVRFRGHHLICLNFFQGEGYSQDFIDNLKQLLDRAEKGEKIEVVAGPDDVCKVCPSLKGDICTHKEGADEEIKELDNQARSYLGVEPGQKVDWKEIRQGVANIPGSWFSDFCKGCDWEKVCNRVR</sequence>